<reference evidence="5 6" key="1">
    <citation type="journal article" date="2016" name="Nat. Commun.">
        <title>Ectomycorrhizal ecology is imprinted in the genome of the dominant symbiotic fungus Cenococcum geophilum.</title>
        <authorList>
            <consortium name="DOE Joint Genome Institute"/>
            <person name="Peter M."/>
            <person name="Kohler A."/>
            <person name="Ohm R.A."/>
            <person name="Kuo A."/>
            <person name="Krutzmann J."/>
            <person name="Morin E."/>
            <person name="Arend M."/>
            <person name="Barry K.W."/>
            <person name="Binder M."/>
            <person name="Choi C."/>
            <person name="Clum A."/>
            <person name="Copeland A."/>
            <person name="Grisel N."/>
            <person name="Haridas S."/>
            <person name="Kipfer T."/>
            <person name="LaButti K."/>
            <person name="Lindquist E."/>
            <person name="Lipzen A."/>
            <person name="Maire R."/>
            <person name="Meier B."/>
            <person name="Mihaltcheva S."/>
            <person name="Molinier V."/>
            <person name="Murat C."/>
            <person name="Poggeler S."/>
            <person name="Quandt C.A."/>
            <person name="Sperisen C."/>
            <person name="Tritt A."/>
            <person name="Tisserant E."/>
            <person name="Crous P.W."/>
            <person name="Henrissat B."/>
            <person name="Nehls U."/>
            <person name="Egli S."/>
            <person name="Spatafora J.W."/>
            <person name="Grigoriev I.V."/>
            <person name="Martin F.M."/>
        </authorList>
    </citation>
    <scope>NUCLEOTIDE SEQUENCE [LARGE SCALE GENOMIC DNA]</scope>
    <source>
        <strain evidence="5 6">CBS 459.81</strain>
    </source>
</reference>
<evidence type="ECO:0000313" key="5">
    <source>
        <dbReference type="EMBL" id="OCK84114.1"/>
    </source>
</evidence>
<dbReference type="PANTHER" id="PTHR13256:SF16">
    <property type="entry name" value="ALPHA_BETA-TUBULIN-N-ACETYLTRANSFERASE 9"/>
    <property type="match status" value="1"/>
</dbReference>
<name>A0A8E2EHV4_9PEZI</name>
<dbReference type="EMBL" id="KV744844">
    <property type="protein sequence ID" value="OCK84114.1"/>
    <property type="molecule type" value="Genomic_DNA"/>
</dbReference>
<gene>
    <name evidence="5" type="ORF">K432DRAFT_289553</name>
</gene>
<evidence type="ECO:0000259" key="4">
    <source>
        <dbReference type="Pfam" id="PF13302"/>
    </source>
</evidence>
<dbReference type="Proteomes" id="UP000250266">
    <property type="component" value="Unassembled WGS sequence"/>
</dbReference>
<dbReference type="PANTHER" id="PTHR13256">
    <property type="entry name" value="N-ACETYLTRANSFERASE 9"/>
    <property type="match status" value="1"/>
</dbReference>
<evidence type="ECO:0000313" key="6">
    <source>
        <dbReference type="Proteomes" id="UP000250266"/>
    </source>
</evidence>
<dbReference type="GO" id="GO:0008080">
    <property type="term" value="F:N-acetyltransferase activity"/>
    <property type="evidence" value="ECO:0007669"/>
    <property type="project" value="InterPro"/>
</dbReference>
<proteinExistence type="inferred from homology"/>
<evidence type="ECO:0000256" key="3">
    <source>
        <dbReference type="ARBA" id="ARBA00023315"/>
    </source>
</evidence>
<keyword evidence="3" id="KW-0012">Acyltransferase</keyword>
<protein>
    <recommendedName>
        <fullName evidence="4">N-acetyltransferase domain-containing protein</fullName>
    </recommendedName>
</protein>
<dbReference type="InterPro" id="IPR000182">
    <property type="entry name" value="GNAT_dom"/>
</dbReference>
<dbReference type="AlphaFoldDB" id="A0A8E2EHV4"/>
<comment type="similarity">
    <text evidence="1">Belongs to the acetyltransferase family. GNAT subfamily.</text>
</comment>
<accession>A0A8E2EHV4</accession>
<dbReference type="Pfam" id="PF13302">
    <property type="entry name" value="Acetyltransf_3"/>
    <property type="match status" value="1"/>
</dbReference>
<dbReference type="InterPro" id="IPR039135">
    <property type="entry name" value="NAT9-like"/>
</dbReference>
<keyword evidence="6" id="KW-1185">Reference proteome</keyword>
<dbReference type="Gene3D" id="3.40.630.30">
    <property type="match status" value="1"/>
</dbReference>
<evidence type="ECO:0000256" key="2">
    <source>
        <dbReference type="ARBA" id="ARBA00022679"/>
    </source>
</evidence>
<evidence type="ECO:0000256" key="1">
    <source>
        <dbReference type="ARBA" id="ARBA00009342"/>
    </source>
</evidence>
<dbReference type="SUPFAM" id="SSF55729">
    <property type="entry name" value="Acyl-CoA N-acyltransferases (Nat)"/>
    <property type="match status" value="1"/>
</dbReference>
<sequence length="240" mass="27017">MLTSNPAVLTSKILLVPYSEHHVPTYHKWMQDEELQKATASEPLTLDQEYAMQSSWRQDADKLTFIACTAPPYLYSAAQDVEISAEHDAPAHMFGDVNLFLYSDEEQEGDPAVADACSVVGEIEIMIALKHLQGNGNGKSILLAFLWYIILSLPKLMAEYASRHTGPAAKSPVLKYLRVRIDTENVRSVRLFESVGFQKVSEHPNYFGELELRWAVEGRDVAQLEEMQGTVPKCLVYNRI</sequence>
<dbReference type="OrthoDB" id="5043642at2759"/>
<organism evidence="5 6">
    <name type="scientific">Lepidopterella palustris CBS 459.81</name>
    <dbReference type="NCBI Taxonomy" id="1314670"/>
    <lineage>
        <taxon>Eukaryota</taxon>
        <taxon>Fungi</taxon>
        <taxon>Dikarya</taxon>
        <taxon>Ascomycota</taxon>
        <taxon>Pezizomycotina</taxon>
        <taxon>Dothideomycetes</taxon>
        <taxon>Pleosporomycetidae</taxon>
        <taxon>Mytilinidiales</taxon>
        <taxon>Argynnaceae</taxon>
        <taxon>Lepidopterella</taxon>
    </lineage>
</organism>
<dbReference type="InterPro" id="IPR016181">
    <property type="entry name" value="Acyl_CoA_acyltransferase"/>
</dbReference>
<keyword evidence="2" id="KW-0808">Transferase</keyword>
<feature type="domain" description="N-acetyltransferase" evidence="4">
    <location>
        <begin position="13"/>
        <end position="198"/>
    </location>
</feature>